<organism evidence="2">
    <name type="scientific">Cacopsylla melanoneura</name>
    <dbReference type="NCBI Taxonomy" id="428564"/>
    <lineage>
        <taxon>Eukaryota</taxon>
        <taxon>Metazoa</taxon>
        <taxon>Ecdysozoa</taxon>
        <taxon>Arthropoda</taxon>
        <taxon>Hexapoda</taxon>
        <taxon>Insecta</taxon>
        <taxon>Pterygota</taxon>
        <taxon>Neoptera</taxon>
        <taxon>Paraneoptera</taxon>
        <taxon>Hemiptera</taxon>
        <taxon>Sternorrhyncha</taxon>
        <taxon>Psylloidea</taxon>
        <taxon>Psyllidae</taxon>
        <taxon>Psyllinae</taxon>
        <taxon>Cacopsylla</taxon>
    </lineage>
</organism>
<dbReference type="EMBL" id="HBUF01618475">
    <property type="protein sequence ID" value="CAG6780448.1"/>
    <property type="molecule type" value="Transcribed_RNA"/>
</dbReference>
<proteinExistence type="predicted"/>
<sequence length="119" mass="13968">MWKRMGDRKREREREGRNISFGNNDVKTAGHWPCRGGNLSLGYDKRFPLQETKACGMLLTKEIYFQHLNKRNLEKTNKKTNKEIRTIMMQTCIAGVLNQWYVYHVPCTSYTRSQIHGGT</sequence>
<feature type="compositionally biased region" description="Basic and acidic residues" evidence="1">
    <location>
        <begin position="1"/>
        <end position="17"/>
    </location>
</feature>
<dbReference type="EMBL" id="HBUF01618473">
    <property type="protein sequence ID" value="CAG6780446.1"/>
    <property type="molecule type" value="Transcribed_RNA"/>
</dbReference>
<evidence type="ECO:0000313" key="2">
    <source>
        <dbReference type="EMBL" id="CAG6780446.1"/>
    </source>
</evidence>
<reference evidence="2" key="1">
    <citation type="submission" date="2021-05" db="EMBL/GenBank/DDBJ databases">
        <authorList>
            <person name="Alioto T."/>
            <person name="Alioto T."/>
            <person name="Gomez Garrido J."/>
        </authorList>
    </citation>
    <scope>NUCLEOTIDE SEQUENCE</scope>
</reference>
<accession>A0A8D9F7V3</accession>
<feature type="region of interest" description="Disordered" evidence="1">
    <location>
        <begin position="1"/>
        <end position="22"/>
    </location>
</feature>
<evidence type="ECO:0000256" key="1">
    <source>
        <dbReference type="SAM" id="MobiDB-lite"/>
    </source>
</evidence>
<dbReference type="AlphaFoldDB" id="A0A8D9F7V3"/>
<name>A0A8D9F7V3_9HEMI</name>
<protein>
    <submittedName>
        <fullName evidence="2">Uncharacterized protein</fullName>
    </submittedName>
</protein>
<dbReference type="EMBL" id="HBUF01618474">
    <property type="protein sequence ID" value="CAG6780447.1"/>
    <property type="molecule type" value="Transcribed_RNA"/>
</dbReference>